<protein>
    <submittedName>
        <fullName evidence="1">Unnamed protein product</fullName>
    </submittedName>
</protein>
<keyword evidence="2" id="KW-1185">Reference proteome</keyword>
<dbReference type="EMBL" id="BSXN01000285">
    <property type="protein sequence ID" value="GME67933.1"/>
    <property type="molecule type" value="Genomic_DNA"/>
</dbReference>
<organism evidence="1 2">
    <name type="scientific">Candida boidinii</name>
    <name type="common">Yeast</name>
    <dbReference type="NCBI Taxonomy" id="5477"/>
    <lineage>
        <taxon>Eukaryota</taxon>
        <taxon>Fungi</taxon>
        <taxon>Dikarya</taxon>
        <taxon>Ascomycota</taxon>
        <taxon>Saccharomycotina</taxon>
        <taxon>Pichiomycetes</taxon>
        <taxon>Pichiales</taxon>
        <taxon>Pichiaceae</taxon>
        <taxon>Ogataea</taxon>
        <taxon>Ogataea/Candida clade</taxon>
    </lineage>
</organism>
<dbReference type="Proteomes" id="UP001165120">
    <property type="component" value="Unassembled WGS sequence"/>
</dbReference>
<dbReference type="AlphaFoldDB" id="A0A9W6WFB7"/>
<sequence length="519" mass="59877">MNLYLFVFLIFYWIPYIFGIYIPRLSKPVLFSRDLEKLESRHSTETVNSIGGCGFPNQIYNLIFKGNETNIVESKSSNTEANYKGIILSKYGVNKDEFNILGSLNMTHSIVDIFGQKLPIFTRIKEFNENSTQIINNDYLLLFKEKNNFKNNINEFFNYISLKKYLLSDFQIYLPKSLFTKSNNTKLWNKLIENDDMHSYYSLIKNNRIDNDDETDNSLNDTSHVSIYLFEKYGKTSSYNQIGINPMKSYDFSGNLDILQEKLNSNVRDQISLNINNNESETKTKIPDFLLKLKDAILKNHSVYKTPIENTHLYLGQLADSKEIKVNHKLHDTITDKTISLGVALDLSNDINNLSDADLIKCCPSSIDEQMSRQRVWKLNELSFYIGANDTIELEHHGAMELDQEKDDEINLTPLIYVDSEENTDNNVIDSEENTDNNVIDLFDLSELQEFEAIEMEGYENYFDHKSDLSEDLDVSKGENKNGDKNSNENETKSINKHLNFEIQVATCNGSDKLNIQNA</sequence>
<reference evidence="1" key="1">
    <citation type="submission" date="2023-04" db="EMBL/GenBank/DDBJ databases">
        <title>Candida boidinii NBRC 10035.</title>
        <authorList>
            <person name="Ichikawa N."/>
            <person name="Sato H."/>
            <person name="Tonouchi N."/>
        </authorList>
    </citation>
    <scope>NUCLEOTIDE SEQUENCE</scope>
    <source>
        <strain evidence="1">NBRC 10035</strain>
    </source>
</reference>
<gene>
    <name evidence="1" type="ORF">Cboi02_000127600</name>
</gene>
<comment type="caution">
    <text evidence="1">The sequence shown here is derived from an EMBL/GenBank/DDBJ whole genome shotgun (WGS) entry which is preliminary data.</text>
</comment>
<evidence type="ECO:0000313" key="2">
    <source>
        <dbReference type="Proteomes" id="UP001165120"/>
    </source>
</evidence>
<name>A0A9W6WFB7_CANBO</name>
<evidence type="ECO:0000313" key="1">
    <source>
        <dbReference type="EMBL" id="GME67933.1"/>
    </source>
</evidence>
<proteinExistence type="predicted"/>
<accession>A0A9W6WFB7</accession>